<dbReference type="InterPro" id="IPR018708">
    <property type="entry name" value="DUF2225"/>
</dbReference>
<evidence type="ECO:0000313" key="2">
    <source>
        <dbReference type="Proteomes" id="UP001208567"/>
    </source>
</evidence>
<name>A0ABQ5N245_9CLOT</name>
<dbReference type="RefSeq" id="WP_264848568.1">
    <property type="nucleotide sequence ID" value="NZ_BRXR01000001.1"/>
</dbReference>
<organism evidence="1 2">
    <name type="scientific">Clostridium omnivorum</name>
    <dbReference type="NCBI Taxonomy" id="1604902"/>
    <lineage>
        <taxon>Bacteria</taxon>
        <taxon>Bacillati</taxon>
        <taxon>Bacillota</taxon>
        <taxon>Clostridia</taxon>
        <taxon>Eubacteriales</taxon>
        <taxon>Clostridiaceae</taxon>
        <taxon>Clostridium</taxon>
    </lineage>
</organism>
<accession>A0ABQ5N245</accession>
<dbReference type="Proteomes" id="UP001208567">
    <property type="component" value="Unassembled WGS sequence"/>
</dbReference>
<gene>
    <name evidence="1" type="ORF">bsdE14_06890</name>
</gene>
<dbReference type="Pfam" id="PF09986">
    <property type="entry name" value="DUF2225"/>
    <property type="match status" value="1"/>
</dbReference>
<comment type="caution">
    <text evidence="1">The sequence shown here is derived from an EMBL/GenBank/DDBJ whole genome shotgun (WGS) entry which is preliminary data.</text>
</comment>
<keyword evidence="2" id="KW-1185">Reference proteome</keyword>
<protein>
    <recommendedName>
        <fullName evidence="3">DUF2225 domain-containing protein</fullName>
    </recommendedName>
</protein>
<sequence length="291" mass="33581">MNDNIFSGLEDLGLGKLDELQLFGKKEETKEGTTEKKEESPLAHLYDQEVQCPVCGSKFKVRSVKSSSYRVLKKDSDFFIRYGTVNPYFYDVWLCNICGYATMKSDFNKIRGFQIEKIQKNISMKWTGRTYPEVYTIDNAIERYKLALYNSVVMESKTSRKAMNCLKLAWMYRLLEDDKNEQLFLAQALSGFSEAYSSEDFPIYGMDRFTTEYLIGELNRLVGNYEESNKWYGKVILSSAAPQKIKDLARDQRDLAKQAETASEEEIGMEDDLAVDEKSKKSGFFSKFFGK</sequence>
<dbReference type="EMBL" id="BRXR01000001">
    <property type="protein sequence ID" value="GLC29279.1"/>
    <property type="molecule type" value="Genomic_DNA"/>
</dbReference>
<reference evidence="1 2" key="1">
    <citation type="journal article" date="2024" name="Int. J. Syst. Evol. Microbiol.">
        <title>Clostridium omnivorum sp. nov., isolated from anoxic soil under the treatment of reductive soil disinfestation.</title>
        <authorList>
            <person name="Ueki A."/>
            <person name="Tonouchi A."/>
            <person name="Kaku N."/>
            <person name="Honma S."/>
            <person name="Ueki K."/>
        </authorList>
    </citation>
    <scope>NUCLEOTIDE SEQUENCE [LARGE SCALE GENOMIC DNA]</scope>
    <source>
        <strain evidence="1 2">E14</strain>
    </source>
</reference>
<evidence type="ECO:0000313" key="1">
    <source>
        <dbReference type="EMBL" id="GLC29279.1"/>
    </source>
</evidence>
<proteinExistence type="predicted"/>
<evidence type="ECO:0008006" key="3">
    <source>
        <dbReference type="Google" id="ProtNLM"/>
    </source>
</evidence>